<evidence type="ECO:0000313" key="3">
    <source>
        <dbReference type="Proteomes" id="UP001457282"/>
    </source>
</evidence>
<proteinExistence type="predicted"/>
<protein>
    <recommendedName>
        <fullName evidence="1">RNase H type-1 domain-containing protein</fullName>
    </recommendedName>
</protein>
<reference evidence="2 3" key="1">
    <citation type="journal article" date="2023" name="G3 (Bethesda)">
        <title>A chromosome-length genome assembly and annotation of blackberry (Rubus argutus, cv. 'Hillquist').</title>
        <authorList>
            <person name="Bruna T."/>
            <person name="Aryal R."/>
            <person name="Dudchenko O."/>
            <person name="Sargent D.J."/>
            <person name="Mead D."/>
            <person name="Buti M."/>
            <person name="Cavallini A."/>
            <person name="Hytonen T."/>
            <person name="Andres J."/>
            <person name="Pham M."/>
            <person name="Weisz D."/>
            <person name="Mascagni F."/>
            <person name="Usai G."/>
            <person name="Natali L."/>
            <person name="Bassil N."/>
            <person name="Fernandez G.E."/>
            <person name="Lomsadze A."/>
            <person name="Armour M."/>
            <person name="Olukolu B."/>
            <person name="Poorten T."/>
            <person name="Britton C."/>
            <person name="Davik J."/>
            <person name="Ashrafi H."/>
            <person name="Aiden E.L."/>
            <person name="Borodovsky M."/>
            <person name="Worthington M."/>
        </authorList>
    </citation>
    <scope>NUCLEOTIDE SEQUENCE [LARGE SCALE GENOMIC DNA]</scope>
    <source>
        <strain evidence="2">PI 553951</strain>
    </source>
</reference>
<name>A0AAW1YSU6_RUBAR</name>
<dbReference type="GO" id="GO:0004523">
    <property type="term" value="F:RNA-DNA hybrid ribonuclease activity"/>
    <property type="evidence" value="ECO:0007669"/>
    <property type="project" value="InterPro"/>
</dbReference>
<keyword evidence="3" id="KW-1185">Reference proteome</keyword>
<dbReference type="InterPro" id="IPR002156">
    <property type="entry name" value="RNaseH_domain"/>
</dbReference>
<dbReference type="Gene3D" id="3.30.420.10">
    <property type="entry name" value="Ribonuclease H-like superfamily/Ribonuclease H"/>
    <property type="match status" value="1"/>
</dbReference>
<sequence length="248" mass="27316">MVSARRLRPYFQSHPIVVLTDHPLRLILQKPEASGRRTKWSIELSEFDITYRSRPSIKAQVLADFVSEFTPVGGATSIELTPVGEADPRDIFPATIDTPKFDPNIPVWQLYMDGASNAHGSGAGIILITPHTESPETARLKCAIRFKFKTSYNKAEYKALLAGLRLAQHMGATQLQVFSDSQLIVNQVTGDYQAKDSVMSRYVTLVQNLTLGFSCFKLTKVPRAENQGADALARIASAIDPNPGEQIG</sequence>
<dbReference type="InterPro" id="IPR036397">
    <property type="entry name" value="RNaseH_sf"/>
</dbReference>
<dbReference type="PANTHER" id="PTHR48475:SF2">
    <property type="entry name" value="RIBONUCLEASE H"/>
    <property type="match status" value="1"/>
</dbReference>
<dbReference type="GO" id="GO:0003676">
    <property type="term" value="F:nucleic acid binding"/>
    <property type="evidence" value="ECO:0007669"/>
    <property type="project" value="InterPro"/>
</dbReference>
<dbReference type="AlphaFoldDB" id="A0AAW1YSU6"/>
<dbReference type="Pfam" id="PF13456">
    <property type="entry name" value="RVT_3"/>
    <property type="match status" value="1"/>
</dbReference>
<comment type="caution">
    <text evidence="2">The sequence shown here is derived from an EMBL/GenBank/DDBJ whole genome shotgun (WGS) entry which is preliminary data.</text>
</comment>
<dbReference type="Proteomes" id="UP001457282">
    <property type="component" value="Unassembled WGS sequence"/>
</dbReference>
<gene>
    <name evidence="2" type="ORF">M0R45_006943</name>
</gene>
<dbReference type="InterPro" id="IPR012337">
    <property type="entry name" value="RNaseH-like_sf"/>
</dbReference>
<dbReference type="CDD" id="cd09279">
    <property type="entry name" value="RNase_HI_like"/>
    <property type="match status" value="1"/>
</dbReference>
<dbReference type="PANTHER" id="PTHR48475">
    <property type="entry name" value="RIBONUCLEASE H"/>
    <property type="match status" value="1"/>
</dbReference>
<evidence type="ECO:0000259" key="1">
    <source>
        <dbReference type="PROSITE" id="PS50879"/>
    </source>
</evidence>
<dbReference type="SUPFAM" id="SSF53098">
    <property type="entry name" value="Ribonuclease H-like"/>
    <property type="match status" value="1"/>
</dbReference>
<dbReference type="PROSITE" id="PS50879">
    <property type="entry name" value="RNASE_H_1"/>
    <property type="match status" value="1"/>
</dbReference>
<evidence type="ECO:0000313" key="2">
    <source>
        <dbReference type="EMBL" id="KAK9951505.1"/>
    </source>
</evidence>
<dbReference type="EMBL" id="JBEDUW010000001">
    <property type="protein sequence ID" value="KAK9951505.1"/>
    <property type="molecule type" value="Genomic_DNA"/>
</dbReference>
<organism evidence="2 3">
    <name type="scientific">Rubus argutus</name>
    <name type="common">Southern blackberry</name>
    <dbReference type="NCBI Taxonomy" id="59490"/>
    <lineage>
        <taxon>Eukaryota</taxon>
        <taxon>Viridiplantae</taxon>
        <taxon>Streptophyta</taxon>
        <taxon>Embryophyta</taxon>
        <taxon>Tracheophyta</taxon>
        <taxon>Spermatophyta</taxon>
        <taxon>Magnoliopsida</taxon>
        <taxon>eudicotyledons</taxon>
        <taxon>Gunneridae</taxon>
        <taxon>Pentapetalae</taxon>
        <taxon>rosids</taxon>
        <taxon>fabids</taxon>
        <taxon>Rosales</taxon>
        <taxon>Rosaceae</taxon>
        <taxon>Rosoideae</taxon>
        <taxon>Rosoideae incertae sedis</taxon>
        <taxon>Rubus</taxon>
    </lineage>
</organism>
<accession>A0AAW1YSU6</accession>
<feature type="domain" description="RNase H type-1" evidence="1">
    <location>
        <begin position="104"/>
        <end position="238"/>
    </location>
</feature>